<dbReference type="EMBL" id="CP004372">
    <property type="protein sequence ID" value="AHM04605.1"/>
    <property type="molecule type" value="Genomic_DNA"/>
</dbReference>
<proteinExistence type="predicted"/>
<organism evidence="1 2">
    <name type="scientific">Roseicyclus elongatus DSM 19469</name>
    <dbReference type="NCBI Taxonomy" id="1294273"/>
    <lineage>
        <taxon>Bacteria</taxon>
        <taxon>Pseudomonadati</taxon>
        <taxon>Pseudomonadota</taxon>
        <taxon>Alphaproteobacteria</taxon>
        <taxon>Rhodobacterales</taxon>
        <taxon>Roseobacteraceae</taxon>
        <taxon>Roseicyclus</taxon>
    </lineage>
</organism>
<dbReference type="HOGENOM" id="CLU_3204730_0_0_5"/>
<dbReference type="KEGG" id="red:roselon_02269"/>
<dbReference type="STRING" id="1294273.roselon_02269"/>
<gene>
    <name evidence="1" type="ORF">roselon_02269</name>
</gene>
<evidence type="ECO:0000313" key="1">
    <source>
        <dbReference type="EMBL" id="AHM04605.1"/>
    </source>
</evidence>
<name>W8SPZ2_9RHOB</name>
<protein>
    <submittedName>
        <fullName evidence="1">Uncharacterized protein</fullName>
    </submittedName>
</protein>
<dbReference type="Proteomes" id="UP000019593">
    <property type="component" value="Chromosome"/>
</dbReference>
<reference evidence="1 2" key="1">
    <citation type="submission" date="2013-03" db="EMBL/GenBank/DDBJ databases">
        <authorList>
            <person name="Fiebig A."/>
            <person name="Goeker M."/>
            <person name="Klenk H.-P.P."/>
        </authorList>
    </citation>
    <scope>NUCLEOTIDE SEQUENCE [LARGE SCALE GENOMIC DNA]</scope>
    <source>
        <strain evidence="2">DSM 19469</strain>
    </source>
</reference>
<evidence type="ECO:0000313" key="2">
    <source>
        <dbReference type="Proteomes" id="UP000019593"/>
    </source>
</evidence>
<accession>W8SPZ2</accession>
<keyword evidence="2" id="KW-1185">Reference proteome</keyword>
<sequence>MAHPAPCTLRWREHGAGGRDGQDQAACTPGAAACPWMSYLVDSPP</sequence>
<dbReference type="AlphaFoldDB" id="W8SPZ2"/>